<dbReference type="EMBL" id="OBQK01000011">
    <property type="protein sequence ID" value="SOC57250.1"/>
    <property type="molecule type" value="Genomic_DNA"/>
</dbReference>
<evidence type="ECO:0000313" key="2">
    <source>
        <dbReference type="EMBL" id="SOC57250.1"/>
    </source>
</evidence>
<accession>A0A285VT49</accession>
<feature type="domain" description="Phosphoserine phosphatase RsbU N-terminal" evidence="1">
    <location>
        <begin position="9"/>
        <end position="87"/>
    </location>
</feature>
<dbReference type="InterPro" id="IPR017944">
    <property type="entry name" value="KaiA/RbsU_helical_domain_sf"/>
</dbReference>
<keyword evidence="3" id="KW-1185">Reference proteome</keyword>
<dbReference type="Gene3D" id="1.10.1240.30">
    <property type="entry name" value="KaiA/RbsU domain"/>
    <property type="match status" value="1"/>
</dbReference>
<dbReference type="RefSeq" id="WP_097188942.1">
    <property type="nucleotide sequence ID" value="NZ_OBQK01000011.1"/>
</dbReference>
<dbReference type="AlphaFoldDB" id="A0A285VT49"/>
<dbReference type="Pfam" id="PF08673">
    <property type="entry name" value="RsbU_N"/>
    <property type="match status" value="1"/>
</dbReference>
<evidence type="ECO:0000259" key="1">
    <source>
        <dbReference type="Pfam" id="PF08673"/>
    </source>
</evidence>
<proteinExistence type="predicted"/>
<evidence type="ECO:0000313" key="3">
    <source>
        <dbReference type="Proteomes" id="UP000219688"/>
    </source>
</evidence>
<name>A0A285VT49_9MICO</name>
<dbReference type="Proteomes" id="UP000219688">
    <property type="component" value="Unassembled WGS sequence"/>
</dbReference>
<organism evidence="2 3">
    <name type="scientific">Ornithinimicrobium cerasi</name>
    <dbReference type="NCBI Taxonomy" id="2248773"/>
    <lineage>
        <taxon>Bacteria</taxon>
        <taxon>Bacillati</taxon>
        <taxon>Actinomycetota</taxon>
        <taxon>Actinomycetes</taxon>
        <taxon>Micrococcales</taxon>
        <taxon>Ornithinimicrobiaceae</taxon>
        <taxon>Ornithinimicrobium</taxon>
    </lineage>
</organism>
<gene>
    <name evidence="2" type="ORF">SAMN05421879_11178</name>
</gene>
<dbReference type="InterPro" id="IPR014787">
    <property type="entry name" value="PSer_Pase_RsbU_N"/>
</dbReference>
<sequence>MTDLDAVTKNYRVAFLRYLPARSEAALTLGYEIGRAAVVDGVSVLHLAQVHHAVLAEVLESAPPEEVRAIALAGSDFFMEVLATVDMTQRARRDGPDA</sequence>
<reference evidence="3" key="1">
    <citation type="submission" date="2017-08" db="EMBL/GenBank/DDBJ databases">
        <authorList>
            <person name="Varghese N."/>
            <person name="Submissions S."/>
        </authorList>
    </citation>
    <scope>NUCLEOTIDE SEQUENCE [LARGE SCALE GENOMIC DNA]</scope>
    <source>
        <strain evidence="3">USBA17B2</strain>
    </source>
</reference>
<protein>
    <submittedName>
        <fullName evidence="2">Phosphoserine phosphatase RsbU, N-terminal domain</fullName>
    </submittedName>
</protein>